<evidence type="ECO:0000256" key="2">
    <source>
        <dbReference type="SAM" id="SignalP"/>
    </source>
</evidence>
<keyword evidence="1" id="KW-0472">Membrane</keyword>
<reference evidence="3 4" key="1">
    <citation type="journal article" date="2024" name="G3 (Bethesda)">
        <title>Genome assembly of Hibiscus sabdariffa L. provides insights into metabolisms of medicinal natural products.</title>
        <authorList>
            <person name="Kim T."/>
        </authorList>
    </citation>
    <scope>NUCLEOTIDE SEQUENCE [LARGE SCALE GENOMIC DNA]</scope>
    <source>
        <strain evidence="3">TK-2024</strain>
        <tissue evidence="3">Old leaves</tissue>
    </source>
</reference>
<keyword evidence="4" id="KW-1185">Reference proteome</keyword>
<gene>
    <name evidence="3" type="ORF">V6N11_003263</name>
</gene>
<evidence type="ECO:0000313" key="3">
    <source>
        <dbReference type="EMBL" id="KAK9023030.1"/>
    </source>
</evidence>
<name>A0ABR2SD59_9ROSI</name>
<feature type="signal peptide" evidence="2">
    <location>
        <begin position="1"/>
        <end position="33"/>
    </location>
</feature>
<sequence length="91" mass="9240">MGKIFSTKKTANMVLIIMAISIVLALMAPSALGKGAARGGGFGRRGGGGGRFTKGNRVRGHSTSSAVALDAGPAFGFVQLTLFLLSAFLLV</sequence>
<comment type="caution">
    <text evidence="3">The sequence shown here is derived from an EMBL/GenBank/DDBJ whole genome shotgun (WGS) entry which is preliminary data.</text>
</comment>
<keyword evidence="1" id="KW-0812">Transmembrane</keyword>
<dbReference type="Proteomes" id="UP001396334">
    <property type="component" value="Unassembled WGS sequence"/>
</dbReference>
<feature type="transmembrane region" description="Helical" evidence="1">
    <location>
        <begin position="71"/>
        <end position="90"/>
    </location>
</feature>
<proteinExistence type="predicted"/>
<evidence type="ECO:0008006" key="5">
    <source>
        <dbReference type="Google" id="ProtNLM"/>
    </source>
</evidence>
<keyword evidence="1" id="KW-1133">Transmembrane helix</keyword>
<evidence type="ECO:0000313" key="4">
    <source>
        <dbReference type="Proteomes" id="UP001396334"/>
    </source>
</evidence>
<protein>
    <recommendedName>
        <fullName evidence="5">Glycine-rich protein</fullName>
    </recommendedName>
</protein>
<evidence type="ECO:0000256" key="1">
    <source>
        <dbReference type="SAM" id="Phobius"/>
    </source>
</evidence>
<feature type="chain" id="PRO_5045948788" description="Glycine-rich protein" evidence="2">
    <location>
        <begin position="34"/>
        <end position="91"/>
    </location>
</feature>
<organism evidence="3 4">
    <name type="scientific">Hibiscus sabdariffa</name>
    <name type="common">roselle</name>
    <dbReference type="NCBI Taxonomy" id="183260"/>
    <lineage>
        <taxon>Eukaryota</taxon>
        <taxon>Viridiplantae</taxon>
        <taxon>Streptophyta</taxon>
        <taxon>Embryophyta</taxon>
        <taxon>Tracheophyta</taxon>
        <taxon>Spermatophyta</taxon>
        <taxon>Magnoliopsida</taxon>
        <taxon>eudicotyledons</taxon>
        <taxon>Gunneridae</taxon>
        <taxon>Pentapetalae</taxon>
        <taxon>rosids</taxon>
        <taxon>malvids</taxon>
        <taxon>Malvales</taxon>
        <taxon>Malvaceae</taxon>
        <taxon>Malvoideae</taxon>
        <taxon>Hibiscus</taxon>
    </lineage>
</organism>
<accession>A0ABR2SD59</accession>
<keyword evidence="2" id="KW-0732">Signal</keyword>
<dbReference type="EMBL" id="JBBPBN010000015">
    <property type="protein sequence ID" value="KAK9023030.1"/>
    <property type="molecule type" value="Genomic_DNA"/>
</dbReference>